<dbReference type="EMBL" id="PQWB01000096">
    <property type="protein sequence ID" value="POZ60781.1"/>
    <property type="molecule type" value="Genomic_DNA"/>
</dbReference>
<organism evidence="1 2">
    <name type="scientific">Chromobacterium alticapitis</name>
    <dbReference type="NCBI Taxonomy" id="2073169"/>
    <lineage>
        <taxon>Bacteria</taxon>
        <taxon>Pseudomonadati</taxon>
        <taxon>Pseudomonadota</taxon>
        <taxon>Betaproteobacteria</taxon>
        <taxon>Neisseriales</taxon>
        <taxon>Chromobacteriaceae</taxon>
        <taxon>Chromobacterium</taxon>
    </lineage>
</organism>
<keyword evidence="2" id="KW-1185">Reference proteome</keyword>
<name>A0A2S5DCP5_9NEIS</name>
<protein>
    <submittedName>
        <fullName evidence="1">Uncharacterized protein</fullName>
    </submittedName>
</protein>
<comment type="caution">
    <text evidence="1">The sequence shown here is derived from an EMBL/GenBank/DDBJ whole genome shotgun (WGS) entry which is preliminary data.</text>
</comment>
<dbReference type="Proteomes" id="UP000237082">
    <property type="component" value="Unassembled WGS sequence"/>
</dbReference>
<evidence type="ECO:0000313" key="2">
    <source>
        <dbReference type="Proteomes" id="UP000237082"/>
    </source>
</evidence>
<evidence type="ECO:0000313" key="1">
    <source>
        <dbReference type="EMBL" id="POZ60781.1"/>
    </source>
</evidence>
<proteinExistence type="predicted"/>
<sequence length="117" mass="13270">MLWALKNRHISIMQKLLQPPLLSISICSMHNIEGKVIQIGISKMLSLPTCKIICTARAHNFTHFISQNICTALGAEAYLSTNITQAVYFRVWNNRLDKISPHSHCRKSYVSICWIGS</sequence>
<dbReference type="AlphaFoldDB" id="A0A2S5DCP5"/>
<reference evidence="2" key="1">
    <citation type="submission" date="2018-02" db="EMBL/GenBank/DDBJ databases">
        <authorList>
            <person name="O'Hara-Hanley K."/>
            <person name="Soby S."/>
        </authorList>
    </citation>
    <scope>NUCLEOTIDE SEQUENCE [LARGE SCALE GENOMIC DNA]</scope>
    <source>
        <strain evidence="2">MWU14-2602</strain>
    </source>
</reference>
<gene>
    <name evidence="1" type="ORF">C2I19_17050</name>
</gene>
<accession>A0A2S5DCP5</accession>